<keyword evidence="1" id="KW-1133">Transmembrane helix</keyword>
<keyword evidence="1" id="KW-0472">Membrane</keyword>
<protein>
    <recommendedName>
        <fullName evidence="2">DUF1707 domain-containing protein</fullName>
    </recommendedName>
</protein>
<dbReference type="EMBL" id="BMMK01000020">
    <property type="protein sequence ID" value="GGM66026.1"/>
    <property type="molecule type" value="Genomic_DNA"/>
</dbReference>
<keyword evidence="1" id="KW-0812">Transmembrane</keyword>
<evidence type="ECO:0000313" key="3">
    <source>
        <dbReference type="EMBL" id="GGM66026.1"/>
    </source>
</evidence>
<keyword evidence="4" id="KW-1185">Reference proteome</keyword>
<name>A0A8J3FX87_9PSEU</name>
<dbReference type="InterPro" id="IPR012551">
    <property type="entry name" value="DUF1707_SHOCT-like"/>
</dbReference>
<accession>A0A8J3FX87</accession>
<organism evidence="3 4">
    <name type="scientific">Longimycelium tulufanense</name>
    <dbReference type="NCBI Taxonomy" id="907463"/>
    <lineage>
        <taxon>Bacteria</taxon>
        <taxon>Bacillati</taxon>
        <taxon>Actinomycetota</taxon>
        <taxon>Actinomycetes</taxon>
        <taxon>Pseudonocardiales</taxon>
        <taxon>Pseudonocardiaceae</taxon>
        <taxon>Longimycelium</taxon>
    </lineage>
</organism>
<gene>
    <name evidence="3" type="ORF">GCM10012275_40760</name>
</gene>
<evidence type="ECO:0000313" key="4">
    <source>
        <dbReference type="Proteomes" id="UP000637578"/>
    </source>
</evidence>
<dbReference type="Proteomes" id="UP000637578">
    <property type="component" value="Unassembled WGS sequence"/>
</dbReference>
<sequence length="133" mass="14428">MTGREPGRDLRVGDTEREQTIAALAEHLGAGRLDIGEYDERCARATRARFRSELVTLFDDLPDPRPGFVGSAVVRTPDATGPPAHRPRLRVGVLLAVALVAGLALLVVTRHWMIMLPLIVVLFLVIGAGRRSG</sequence>
<dbReference type="RefSeq" id="WP_189059992.1">
    <property type="nucleotide sequence ID" value="NZ_BMMK01000020.1"/>
</dbReference>
<evidence type="ECO:0000259" key="2">
    <source>
        <dbReference type="Pfam" id="PF08044"/>
    </source>
</evidence>
<proteinExistence type="predicted"/>
<dbReference type="AlphaFoldDB" id="A0A8J3FX87"/>
<feature type="domain" description="DUF1707" evidence="2">
    <location>
        <begin position="10"/>
        <end position="62"/>
    </location>
</feature>
<feature type="transmembrane region" description="Helical" evidence="1">
    <location>
        <begin position="112"/>
        <end position="129"/>
    </location>
</feature>
<comment type="caution">
    <text evidence="3">The sequence shown here is derived from an EMBL/GenBank/DDBJ whole genome shotgun (WGS) entry which is preliminary data.</text>
</comment>
<reference evidence="3" key="2">
    <citation type="submission" date="2020-09" db="EMBL/GenBank/DDBJ databases">
        <authorList>
            <person name="Sun Q."/>
            <person name="Zhou Y."/>
        </authorList>
    </citation>
    <scope>NUCLEOTIDE SEQUENCE</scope>
    <source>
        <strain evidence="3">CGMCC 4.5737</strain>
    </source>
</reference>
<dbReference type="Pfam" id="PF08044">
    <property type="entry name" value="DUF1707"/>
    <property type="match status" value="1"/>
</dbReference>
<reference evidence="3" key="1">
    <citation type="journal article" date="2014" name="Int. J. Syst. Evol. Microbiol.">
        <title>Complete genome sequence of Corynebacterium casei LMG S-19264T (=DSM 44701T), isolated from a smear-ripened cheese.</title>
        <authorList>
            <consortium name="US DOE Joint Genome Institute (JGI-PGF)"/>
            <person name="Walter F."/>
            <person name="Albersmeier A."/>
            <person name="Kalinowski J."/>
            <person name="Ruckert C."/>
        </authorList>
    </citation>
    <scope>NUCLEOTIDE SEQUENCE</scope>
    <source>
        <strain evidence="3">CGMCC 4.5737</strain>
    </source>
</reference>
<evidence type="ECO:0000256" key="1">
    <source>
        <dbReference type="SAM" id="Phobius"/>
    </source>
</evidence>
<feature type="transmembrane region" description="Helical" evidence="1">
    <location>
        <begin position="89"/>
        <end position="106"/>
    </location>
</feature>